<dbReference type="OrthoDB" id="9815357at2"/>
<evidence type="ECO:0000313" key="8">
    <source>
        <dbReference type="EMBL" id="TCT04353.1"/>
    </source>
</evidence>
<name>A0A4R3LUX8_9HYPH</name>
<dbReference type="GO" id="GO:0009279">
    <property type="term" value="C:cell outer membrane"/>
    <property type="evidence" value="ECO:0007669"/>
    <property type="project" value="UniProtKB-SubCell"/>
</dbReference>
<keyword evidence="3" id="KW-0472">Membrane</keyword>
<organism evidence="8 9">
    <name type="scientific">Aquabacter spiritensis</name>
    <dbReference type="NCBI Taxonomy" id="933073"/>
    <lineage>
        <taxon>Bacteria</taxon>
        <taxon>Pseudomonadati</taxon>
        <taxon>Pseudomonadota</taxon>
        <taxon>Alphaproteobacteria</taxon>
        <taxon>Hyphomicrobiales</taxon>
        <taxon>Xanthobacteraceae</taxon>
        <taxon>Aquabacter</taxon>
    </lineage>
</organism>
<evidence type="ECO:0000256" key="3">
    <source>
        <dbReference type="ARBA" id="ARBA00023136"/>
    </source>
</evidence>
<keyword evidence="4" id="KW-0998">Cell outer membrane</keyword>
<accession>A0A4R3LUX8</accession>
<dbReference type="AlphaFoldDB" id="A0A4R3LUX8"/>
<evidence type="ECO:0000256" key="5">
    <source>
        <dbReference type="ARBA" id="ARBA00038306"/>
    </source>
</evidence>
<dbReference type="InterPro" id="IPR011250">
    <property type="entry name" value="OMP/PagP_B-barrel"/>
</dbReference>
<protein>
    <submittedName>
        <fullName evidence="8">Outer membrane immunogenic protein</fullName>
    </submittedName>
</protein>
<dbReference type="RefSeq" id="WP_132031929.1">
    <property type="nucleotide sequence ID" value="NZ_SMAI01000007.1"/>
</dbReference>
<dbReference type="SUPFAM" id="SSF56925">
    <property type="entry name" value="OMPA-like"/>
    <property type="match status" value="1"/>
</dbReference>
<keyword evidence="9" id="KW-1185">Reference proteome</keyword>
<feature type="signal peptide" evidence="6">
    <location>
        <begin position="1"/>
        <end position="20"/>
    </location>
</feature>
<keyword evidence="2 6" id="KW-0732">Signal</keyword>
<dbReference type="Gene3D" id="2.40.160.20">
    <property type="match status" value="1"/>
</dbReference>
<comment type="similarity">
    <text evidence="5">Belongs to the Omp25/RopB family.</text>
</comment>
<dbReference type="InterPro" id="IPR027385">
    <property type="entry name" value="Beta-barrel_OMP"/>
</dbReference>
<evidence type="ECO:0000256" key="4">
    <source>
        <dbReference type="ARBA" id="ARBA00023237"/>
    </source>
</evidence>
<sequence>MKKILLSGAALLALAAPAAAADLARYPVKAAAPVAVPVFSWTGFYIGGNVGWAWLNNELSVSPAFGIPPTSISIGDANGFTGGLQAGYNWQFVNNVVLGIEADVQWADLGSSSVVIVPAGPFAAGVSSASLDVYGTVRARLGYVFDRVLPYVTGGLAWGTTDYGSIYGVDTSKTNWGWTVGGGVEYAITNNWTAKIEYQYIDLEGSSYTIPGTLGSISADTQLNVVKLGVNYKF</sequence>
<feature type="domain" description="Outer membrane protein beta-barrel" evidence="7">
    <location>
        <begin position="9"/>
        <end position="234"/>
    </location>
</feature>
<dbReference type="EMBL" id="SMAI01000007">
    <property type="protein sequence ID" value="TCT04353.1"/>
    <property type="molecule type" value="Genomic_DNA"/>
</dbReference>
<evidence type="ECO:0000259" key="7">
    <source>
        <dbReference type="Pfam" id="PF13505"/>
    </source>
</evidence>
<dbReference type="PANTHER" id="PTHR34001:SF3">
    <property type="entry name" value="BLL7405 PROTEIN"/>
    <property type="match status" value="1"/>
</dbReference>
<dbReference type="Pfam" id="PF13505">
    <property type="entry name" value="OMP_b-brl"/>
    <property type="match status" value="1"/>
</dbReference>
<dbReference type="PANTHER" id="PTHR34001">
    <property type="entry name" value="BLL7405 PROTEIN"/>
    <property type="match status" value="1"/>
</dbReference>
<reference evidence="8 9" key="1">
    <citation type="submission" date="2019-03" db="EMBL/GenBank/DDBJ databases">
        <title>Genomic Encyclopedia of Type Strains, Phase IV (KMG-IV): sequencing the most valuable type-strain genomes for metagenomic binning, comparative biology and taxonomic classification.</title>
        <authorList>
            <person name="Goeker M."/>
        </authorList>
    </citation>
    <scope>NUCLEOTIDE SEQUENCE [LARGE SCALE GENOMIC DNA]</scope>
    <source>
        <strain evidence="8 9">DSM 9035</strain>
    </source>
</reference>
<comment type="caution">
    <text evidence="8">The sequence shown here is derived from an EMBL/GenBank/DDBJ whole genome shotgun (WGS) entry which is preliminary data.</text>
</comment>
<proteinExistence type="inferred from homology"/>
<gene>
    <name evidence="8" type="ORF">EDC64_107170</name>
</gene>
<comment type="subcellular location">
    <subcellularLocation>
        <location evidence="1">Cell outer membrane</location>
    </subcellularLocation>
</comment>
<dbReference type="Proteomes" id="UP000294664">
    <property type="component" value="Unassembled WGS sequence"/>
</dbReference>
<evidence type="ECO:0000313" key="9">
    <source>
        <dbReference type="Proteomes" id="UP000294664"/>
    </source>
</evidence>
<dbReference type="InterPro" id="IPR051692">
    <property type="entry name" value="OMP-like"/>
</dbReference>
<evidence type="ECO:0000256" key="6">
    <source>
        <dbReference type="SAM" id="SignalP"/>
    </source>
</evidence>
<evidence type="ECO:0000256" key="1">
    <source>
        <dbReference type="ARBA" id="ARBA00004442"/>
    </source>
</evidence>
<feature type="chain" id="PRO_5020697472" evidence="6">
    <location>
        <begin position="21"/>
        <end position="234"/>
    </location>
</feature>
<evidence type="ECO:0000256" key="2">
    <source>
        <dbReference type="ARBA" id="ARBA00022729"/>
    </source>
</evidence>